<dbReference type="EC" id="3.6.4.13" evidence="7"/>
<dbReference type="FunCoup" id="R7VB28">
    <property type="interactions" value="2295"/>
</dbReference>
<keyword evidence="4 6" id="KW-0067">ATP-binding</keyword>
<evidence type="ECO:0000256" key="4">
    <source>
        <dbReference type="ARBA" id="ARBA00022840"/>
    </source>
</evidence>
<evidence type="ECO:0000256" key="8">
    <source>
        <dbReference type="SAM" id="MobiDB-lite"/>
    </source>
</evidence>
<comment type="domain">
    <text evidence="7">The Q motif is unique to and characteristic of the DEAD box family of RNA helicases and controls ATP binding and hydrolysis.</text>
</comment>
<dbReference type="EMBL" id="AMQN01004461">
    <property type="status" value="NOT_ANNOTATED_CDS"/>
    <property type="molecule type" value="Genomic_DNA"/>
</dbReference>
<evidence type="ECO:0000313" key="11">
    <source>
        <dbReference type="EMBL" id="ELU15819.1"/>
    </source>
</evidence>
<dbReference type="STRING" id="283909.R7VB28"/>
<keyword evidence="2 6" id="KW-0378">Hydrolase</keyword>
<evidence type="ECO:0000256" key="5">
    <source>
        <dbReference type="ARBA" id="ARBA00022884"/>
    </source>
</evidence>
<evidence type="ECO:0000256" key="3">
    <source>
        <dbReference type="ARBA" id="ARBA00022806"/>
    </source>
</evidence>
<comment type="function">
    <text evidence="7">RNA helicase.</text>
</comment>
<dbReference type="SUPFAM" id="SSF52540">
    <property type="entry name" value="P-loop containing nucleoside triphosphate hydrolases"/>
    <property type="match status" value="1"/>
</dbReference>
<protein>
    <recommendedName>
        <fullName evidence="7">ATP-dependent RNA helicase</fullName>
        <ecNumber evidence="7">3.6.4.13</ecNumber>
    </recommendedName>
</protein>
<reference evidence="12" key="3">
    <citation type="submission" date="2015-06" db="UniProtKB">
        <authorList>
            <consortium name="EnsemblMetazoa"/>
        </authorList>
    </citation>
    <scope>IDENTIFICATION</scope>
</reference>
<name>R7VB28_CAPTE</name>
<dbReference type="HOGENOM" id="CLU_003041_15_3_1"/>
<comment type="catalytic activity">
    <reaction evidence="7">
        <text>ATP + H2O = ADP + phosphate + H(+)</text>
        <dbReference type="Rhea" id="RHEA:13065"/>
        <dbReference type="ChEBI" id="CHEBI:15377"/>
        <dbReference type="ChEBI" id="CHEBI:15378"/>
        <dbReference type="ChEBI" id="CHEBI:30616"/>
        <dbReference type="ChEBI" id="CHEBI:43474"/>
        <dbReference type="ChEBI" id="CHEBI:456216"/>
        <dbReference type="EC" id="3.6.4.13"/>
    </reaction>
</comment>
<feature type="compositionally biased region" description="Acidic residues" evidence="8">
    <location>
        <begin position="28"/>
        <end position="56"/>
    </location>
</feature>
<evidence type="ECO:0000259" key="9">
    <source>
        <dbReference type="PROSITE" id="PS51192"/>
    </source>
</evidence>
<dbReference type="CDD" id="cd17956">
    <property type="entry name" value="DEADc_DDX51"/>
    <property type="match status" value="1"/>
</dbReference>
<dbReference type="InterPro" id="IPR001650">
    <property type="entry name" value="Helicase_C-like"/>
</dbReference>
<dbReference type="Pfam" id="PF00270">
    <property type="entry name" value="DEAD"/>
    <property type="match status" value="1"/>
</dbReference>
<dbReference type="EnsemblMetazoa" id="CapteT183322">
    <property type="protein sequence ID" value="CapteP183322"/>
    <property type="gene ID" value="CapteG183322"/>
</dbReference>
<dbReference type="PROSITE" id="PS51192">
    <property type="entry name" value="HELICASE_ATP_BIND_1"/>
    <property type="match status" value="1"/>
</dbReference>
<evidence type="ECO:0000256" key="6">
    <source>
        <dbReference type="RuleBase" id="RU000492"/>
    </source>
</evidence>
<evidence type="ECO:0000256" key="7">
    <source>
        <dbReference type="RuleBase" id="RU365068"/>
    </source>
</evidence>
<evidence type="ECO:0000259" key="10">
    <source>
        <dbReference type="PROSITE" id="PS51194"/>
    </source>
</evidence>
<sequence>MDEEGEDAQEDESVKKKSKKKKKKEHESEELKEEEGEEEEEEEKKIQEEEEVEEETHENGESVQSQQSKKTVGGFTIIGHVKKRKQEKVSRVLPDWLTKTTSISSDIKSERCPLAETADLDERLITLLEKNGVKDFFPVQARLIPATMNSFDKQFPYALTKGGFRPSDLCCSAATGSGKTLAYVVPIVQALSRRVVPAIRALVVLPVRDLAQQVYKVFCTYCAGTNLKVVLTAGYKSFENEQQQMTFGPNGTKCPADIVITTPGRLVDHLIETKGFCLNELRFLVIDEADRLMKEFKFDWVLKVENAVYHHTYDTSVTSGHRFSPNLCSAAGYDDYPHVGLQKLLFSATLSQNPEVLQQMRLFQPRLFTASEGTDESSQMESINKYVTPASLNEMFIKCEENTKPLVLFHLIHTRKYRQVLCFTNSVKSTHRLCTLLRLMGKVSVEELSSHISINKRQKTLKKFAAGKIEIVVCSDQMARGMDIENAKCVISYDVPNFIQNYVHRVGRTARGGHAGSAITLLDHSQVKFFKEMLHKAGKSDFKTETVKPSELKVYIDAYEDALKEMPKILEMEKKA</sequence>
<dbReference type="AlphaFoldDB" id="R7VB28"/>
<dbReference type="CDD" id="cd18787">
    <property type="entry name" value="SF2_C_DEAD"/>
    <property type="match status" value="1"/>
</dbReference>
<accession>R7VB28</accession>
<keyword evidence="3 6" id="KW-0347">Helicase</keyword>
<reference evidence="11 13" key="2">
    <citation type="journal article" date="2013" name="Nature">
        <title>Insights into bilaterian evolution from three spiralian genomes.</title>
        <authorList>
            <person name="Simakov O."/>
            <person name="Marletaz F."/>
            <person name="Cho S.J."/>
            <person name="Edsinger-Gonzales E."/>
            <person name="Havlak P."/>
            <person name="Hellsten U."/>
            <person name="Kuo D.H."/>
            <person name="Larsson T."/>
            <person name="Lv J."/>
            <person name="Arendt D."/>
            <person name="Savage R."/>
            <person name="Osoegawa K."/>
            <person name="de Jong P."/>
            <person name="Grimwood J."/>
            <person name="Chapman J.A."/>
            <person name="Shapiro H."/>
            <person name="Aerts A."/>
            <person name="Otillar R.P."/>
            <person name="Terry A.Y."/>
            <person name="Boore J.L."/>
            <person name="Grigoriev I.V."/>
            <person name="Lindberg D.R."/>
            <person name="Seaver E.C."/>
            <person name="Weisblat D.A."/>
            <person name="Putnam N.H."/>
            <person name="Rokhsar D.S."/>
        </authorList>
    </citation>
    <scope>NUCLEOTIDE SEQUENCE</scope>
    <source>
        <strain evidence="11 13">I ESC-2004</strain>
    </source>
</reference>
<organism evidence="11">
    <name type="scientific">Capitella teleta</name>
    <name type="common">Polychaete worm</name>
    <dbReference type="NCBI Taxonomy" id="283909"/>
    <lineage>
        <taxon>Eukaryota</taxon>
        <taxon>Metazoa</taxon>
        <taxon>Spiralia</taxon>
        <taxon>Lophotrochozoa</taxon>
        <taxon>Annelida</taxon>
        <taxon>Polychaeta</taxon>
        <taxon>Sedentaria</taxon>
        <taxon>Scolecida</taxon>
        <taxon>Capitellidae</taxon>
        <taxon>Capitella</taxon>
    </lineage>
</organism>
<dbReference type="PANTHER" id="PTHR24031">
    <property type="entry name" value="RNA HELICASE"/>
    <property type="match status" value="1"/>
</dbReference>
<keyword evidence="5 7" id="KW-0694">RNA-binding</keyword>
<dbReference type="PROSITE" id="PS51194">
    <property type="entry name" value="HELICASE_CTER"/>
    <property type="match status" value="1"/>
</dbReference>
<dbReference type="SMART" id="SM00490">
    <property type="entry name" value="HELICc"/>
    <property type="match status" value="1"/>
</dbReference>
<dbReference type="PROSITE" id="PS00039">
    <property type="entry name" value="DEAD_ATP_HELICASE"/>
    <property type="match status" value="1"/>
</dbReference>
<dbReference type="GO" id="GO:0016787">
    <property type="term" value="F:hydrolase activity"/>
    <property type="evidence" value="ECO:0007669"/>
    <property type="project" value="UniProtKB-KW"/>
</dbReference>
<dbReference type="InterPro" id="IPR027417">
    <property type="entry name" value="P-loop_NTPase"/>
</dbReference>
<dbReference type="SMART" id="SM00487">
    <property type="entry name" value="DEXDc"/>
    <property type="match status" value="1"/>
</dbReference>
<dbReference type="Gene3D" id="3.40.50.300">
    <property type="entry name" value="P-loop containing nucleotide triphosphate hydrolases"/>
    <property type="match status" value="2"/>
</dbReference>
<comment type="similarity">
    <text evidence="6">Belongs to the DEAD box helicase family.</text>
</comment>
<dbReference type="EMBL" id="KB293569">
    <property type="protein sequence ID" value="ELU15819.1"/>
    <property type="molecule type" value="Genomic_DNA"/>
</dbReference>
<dbReference type="GO" id="GO:0003723">
    <property type="term" value="F:RNA binding"/>
    <property type="evidence" value="ECO:0007669"/>
    <property type="project" value="UniProtKB-UniRule"/>
</dbReference>
<keyword evidence="1 6" id="KW-0547">Nucleotide-binding</keyword>
<dbReference type="InterPro" id="IPR011545">
    <property type="entry name" value="DEAD/DEAH_box_helicase_dom"/>
</dbReference>
<evidence type="ECO:0000313" key="12">
    <source>
        <dbReference type="EnsemblMetazoa" id="CapteP183322"/>
    </source>
</evidence>
<dbReference type="InterPro" id="IPR014001">
    <property type="entry name" value="Helicase_ATP-bd"/>
</dbReference>
<dbReference type="InterPro" id="IPR000629">
    <property type="entry name" value="RNA-helicase_DEAD-box_CS"/>
</dbReference>
<dbReference type="Proteomes" id="UP000014760">
    <property type="component" value="Unassembled WGS sequence"/>
</dbReference>
<dbReference type="OrthoDB" id="3370at2759"/>
<reference evidence="13" key="1">
    <citation type="submission" date="2012-12" db="EMBL/GenBank/DDBJ databases">
        <authorList>
            <person name="Hellsten U."/>
            <person name="Grimwood J."/>
            <person name="Chapman J.A."/>
            <person name="Shapiro H."/>
            <person name="Aerts A."/>
            <person name="Otillar R.P."/>
            <person name="Terry A.Y."/>
            <person name="Boore J.L."/>
            <person name="Simakov O."/>
            <person name="Marletaz F."/>
            <person name="Cho S.-J."/>
            <person name="Edsinger-Gonzales E."/>
            <person name="Havlak P."/>
            <person name="Kuo D.-H."/>
            <person name="Larsson T."/>
            <person name="Lv J."/>
            <person name="Arendt D."/>
            <person name="Savage R."/>
            <person name="Osoegawa K."/>
            <person name="de Jong P."/>
            <person name="Lindberg D.R."/>
            <person name="Seaver E.C."/>
            <person name="Weisblat D.A."/>
            <person name="Putnam N.H."/>
            <person name="Grigoriev I.V."/>
            <person name="Rokhsar D.S."/>
        </authorList>
    </citation>
    <scope>NUCLEOTIDE SEQUENCE</scope>
    <source>
        <strain evidence="13">I ESC-2004</strain>
    </source>
</reference>
<proteinExistence type="inferred from homology"/>
<evidence type="ECO:0000256" key="1">
    <source>
        <dbReference type="ARBA" id="ARBA00022741"/>
    </source>
</evidence>
<feature type="domain" description="Helicase ATP-binding" evidence="9">
    <location>
        <begin position="160"/>
        <end position="368"/>
    </location>
</feature>
<keyword evidence="13" id="KW-1185">Reference proteome</keyword>
<feature type="compositionally biased region" description="Acidic residues" evidence="8">
    <location>
        <begin position="1"/>
        <end position="11"/>
    </location>
</feature>
<dbReference type="GO" id="GO:0005524">
    <property type="term" value="F:ATP binding"/>
    <property type="evidence" value="ECO:0007669"/>
    <property type="project" value="UniProtKB-UniRule"/>
</dbReference>
<feature type="region of interest" description="Disordered" evidence="8">
    <location>
        <begin position="1"/>
        <end position="71"/>
    </location>
</feature>
<feature type="domain" description="Helicase C-terminal" evidence="10">
    <location>
        <begin position="391"/>
        <end position="555"/>
    </location>
</feature>
<evidence type="ECO:0000256" key="2">
    <source>
        <dbReference type="ARBA" id="ARBA00022801"/>
    </source>
</evidence>
<dbReference type="OMA" id="HEVKAFD"/>
<dbReference type="GO" id="GO:0003724">
    <property type="term" value="F:RNA helicase activity"/>
    <property type="evidence" value="ECO:0007669"/>
    <property type="project" value="UniProtKB-EC"/>
</dbReference>
<evidence type="ECO:0000313" key="13">
    <source>
        <dbReference type="Proteomes" id="UP000014760"/>
    </source>
</evidence>
<dbReference type="Pfam" id="PF00271">
    <property type="entry name" value="Helicase_C"/>
    <property type="match status" value="1"/>
</dbReference>
<gene>
    <name evidence="11" type="ORF">CAPTEDRAFT_183322</name>
</gene>